<protein>
    <submittedName>
        <fullName evidence="2">Uncharacterized protein</fullName>
    </submittedName>
</protein>
<dbReference type="EMBL" id="JAVIZN010000002">
    <property type="protein sequence ID" value="MDR6204351.1"/>
    <property type="molecule type" value="Genomic_DNA"/>
</dbReference>
<dbReference type="Proteomes" id="UP001245184">
    <property type="component" value="Unassembled WGS sequence"/>
</dbReference>
<keyword evidence="1" id="KW-0812">Transmembrane</keyword>
<keyword evidence="1" id="KW-1133">Transmembrane helix</keyword>
<accession>A0ABD5CGW5</accession>
<dbReference type="RefSeq" id="WP_310032136.1">
    <property type="nucleotide sequence ID" value="NZ_JAVDQP010000008.1"/>
</dbReference>
<evidence type="ECO:0000313" key="2">
    <source>
        <dbReference type="EMBL" id="MDR6204351.1"/>
    </source>
</evidence>
<evidence type="ECO:0000256" key="1">
    <source>
        <dbReference type="SAM" id="Phobius"/>
    </source>
</evidence>
<sequence>MRNAKKIFLRCFDVDRRRATLPPENSNGTLPFRIFLLRQPAFRAMKKSRLNVDSLTSANRFMGGFFFGAVVATAIMVVLCVSGEFVPLMAKLYAIQQVIATAVISVLVAGTKPLLYKTVWRERRCSFILDEDLSATLRGRSFGIPAGVMVGILVQNVLMN</sequence>
<feature type="transmembrane region" description="Helical" evidence="1">
    <location>
        <begin position="65"/>
        <end position="86"/>
    </location>
</feature>
<name>A0ABD5CGW5_9BURK</name>
<reference evidence="2 3" key="1">
    <citation type="submission" date="2023-08" db="EMBL/GenBank/DDBJ databases">
        <title>Genome sequencing of plant associated microbes to promote plant fitness in Sorghum bicolor and Oryza sativa.</title>
        <authorList>
            <person name="Coleman-Derr D."/>
        </authorList>
    </citation>
    <scope>NUCLEOTIDE SEQUENCE [LARGE SCALE GENOMIC DNA]</scope>
    <source>
        <strain evidence="2 3">SLBN-33</strain>
    </source>
</reference>
<dbReference type="AlphaFoldDB" id="A0ABD5CGW5"/>
<keyword evidence="1" id="KW-0472">Membrane</keyword>
<organism evidence="2 3">
    <name type="scientific">Paraburkholderia graminis</name>
    <dbReference type="NCBI Taxonomy" id="60548"/>
    <lineage>
        <taxon>Bacteria</taxon>
        <taxon>Pseudomonadati</taxon>
        <taxon>Pseudomonadota</taxon>
        <taxon>Betaproteobacteria</taxon>
        <taxon>Burkholderiales</taxon>
        <taxon>Burkholderiaceae</taxon>
        <taxon>Paraburkholderia</taxon>
    </lineage>
</organism>
<evidence type="ECO:0000313" key="3">
    <source>
        <dbReference type="Proteomes" id="UP001245184"/>
    </source>
</evidence>
<feature type="transmembrane region" description="Helical" evidence="1">
    <location>
        <begin position="92"/>
        <end position="115"/>
    </location>
</feature>
<gene>
    <name evidence="2" type="ORF">QF025_003071</name>
</gene>
<comment type="caution">
    <text evidence="2">The sequence shown here is derived from an EMBL/GenBank/DDBJ whole genome shotgun (WGS) entry which is preliminary data.</text>
</comment>
<proteinExistence type="predicted"/>